<dbReference type="GO" id="GO:0000155">
    <property type="term" value="F:phosphorelay sensor kinase activity"/>
    <property type="evidence" value="ECO:0007669"/>
    <property type="project" value="InterPro"/>
</dbReference>
<name>A0AAN2BLR6_9GAMM</name>
<feature type="domain" description="Histidine kinase" evidence="18">
    <location>
        <begin position="538"/>
        <end position="760"/>
    </location>
</feature>
<dbReference type="InterPro" id="IPR042240">
    <property type="entry name" value="CHASE_sf"/>
</dbReference>
<dbReference type="InterPro" id="IPR003594">
    <property type="entry name" value="HATPase_dom"/>
</dbReference>
<evidence type="ECO:0000259" key="19">
    <source>
        <dbReference type="PROSITE" id="PS50110"/>
    </source>
</evidence>
<keyword evidence="10" id="KW-0067">ATP-binding</keyword>
<dbReference type="Pfam" id="PF03924">
    <property type="entry name" value="CHASE"/>
    <property type="match status" value="1"/>
</dbReference>
<evidence type="ECO:0000259" key="21">
    <source>
        <dbReference type="PROSITE" id="PS50839"/>
    </source>
</evidence>
<keyword evidence="8" id="KW-0547">Nucleotide-binding</keyword>
<dbReference type="RefSeq" id="WP_236984484.1">
    <property type="nucleotide sequence ID" value="NZ_AP023086.1"/>
</dbReference>
<dbReference type="SMART" id="SM01079">
    <property type="entry name" value="CHASE"/>
    <property type="match status" value="1"/>
</dbReference>
<accession>A0AAN2BLR6</accession>
<evidence type="ECO:0000256" key="2">
    <source>
        <dbReference type="ARBA" id="ARBA00004651"/>
    </source>
</evidence>
<evidence type="ECO:0000256" key="16">
    <source>
        <dbReference type="SAM" id="Coils"/>
    </source>
</evidence>
<proteinExistence type="predicted"/>
<dbReference type="SMART" id="SM00387">
    <property type="entry name" value="HATPase_c"/>
    <property type="match status" value="1"/>
</dbReference>
<evidence type="ECO:0000256" key="1">
    <source>
        <dbReference type="ARBA" id="ARBA00000085"/>
    </source>
</evidence>
<dbReference type="Gene3D" id="1.20.120.160">
    <property type="entry name" value="HPT domain"/>
    <property type="match status" value="1"/>
</dbReference>
<dbReference type="InterPro" id="IPR011006">
    <property type="entry name" value="CheY-like_superfamily"/>
</dbReference>
<dbReference type="Pfam" id="PF02518">
    <property type="entry name" value="HATPase_c"/>
    <property type="match status" value="1"/>
</dbReference>
<evidence type="ECO:0000313" key="23">
    <source>
        <dbReference type="Proteomes" id="UP001320119"/>
    </source>
</evidence>
<keyword evidence="4" id="KW-1003">Cell membrane</keyword>
<dbReference type="Gene3D" id="3.30.565.10">
    <property type="entry name" value="Histidine kinase-like ATPase, C-terminal domain"/>
    <property type="match status" value="1"/>
</dbReference>
<evidence type="ECO:0000256" key="5">
    <source>
        <dbReference type="ARBA" id="ARBA00022553"/>
    </source>
</evidence>
<dbReference type="PROSITE" id="PS50112">
    <property type="entry name" value="PAS"/>
    <property type="match status" value="1"/>
</dbReference>
<dbReference type="KEGG" id="marq:MARGE09_P3518"/>
<dbReference type="CDD" id="cd17546">
    <property type="entry name" value="REC_hyHK_CKI1_RcsC-like"/>
    <property type="match status" value="1"/>
</dbReference>
<evidence type="ECO:0000313" key="22">
    <source>
        <dbReference type="EMBL" id="BCD99317.1"/>
    </source>
</evidence>
<keyword evidence="23" id="KW-1185">Reference proteome</keyword>
<dbReference type="InterPro" id="IPR006189">
    <property type="entry name" value="CHASE_dom"/>
</dbReference>
<keyword evidence="12" id="KW-0902">Two-component regulatory system</keyword>
<dbReference type="InterPro" id="IPR008207">
    <property type="entry name" value="Sig_transdc_His_kin_Hpt_dom"/>
</dbReference>
<dbReference type="PROSITE" id="PS50109">
    <property type="entry name" value="HIS_KIN"/>
    <property type="match status" value="1"/>
</dbReference>
<dbReference type="Gene3D" id="3.40.50.2300">
    <property type="match status" value="1"/>
</dbReference>
<dbReference type="InterPro" id="IPR005467">
    <property type="entry name" value="His_kinase_dom"/>
</dbReference>
<dbReference type="PROSITE" id="PS50110">
    <property type="entry name" value="RESPONSE_REGULATORY"/>
    <property type="match status" value="1"/>
</dbReference>
<dbReference type="SUPFAM" id="SSF47226">
    <property type="entry name" value="Histidine-containing phosphotransfer domain, HPT domain"/>
    <property type="match status" value="1"/>
</dbReference>
<feature type="transmembrane region" description="Helical" evidence="17">
    <location>
        <begin position="31"/>
        <end position="51"/>
    </location>
</feature>
<dbReference type="PROSITE" id="PS50839">
    <property type="entry name" value="CHASE"/>
    <property type="match status" value="1"/>
</dbReference>
<dbReference type="InterPro" id="IPR036641">
    <property type="entry name" value="HPT_dom_sf"/>
</dbReference>
<evidence type="ECO:0000256" key="6">
    <source>
        <dbReference type="ARBA" id="ARBA00022679"/>
    </source>
</evidence>
<comment type="subcellular location">
    <subcellularLocation>
        <location evidence="2">Cell membrane</location>
        <topology evidence="2">Multi-pass membrane protein</topology>
    </subcellularLocation>
</comment>
<reference evidence="22 23" key="1">
    <citation type="journal article" date="2022" name="IScience">
        <title>An ultrasensitive nanofiber-based assay for enzymatic hydrolysis and deep-sea microbial degradation of cellulose.</title>
        <authorList>
            <person name="Tsudome M."/>
            <person name="Tachioka M."/>
            <person name="Miyazaki M."/>
            <person name="Uchimura K."/>
            <person name="Tsuda M."/>
            <person name="Takaki Y."/>
            <person name="Deguchi S."/>
        </authorList>
    </citation>
    <scope>NUCLEOTIDE SEQUENCE [LARGE SCALE GENOMIC DNA]</scope>
    <source>
        <strain evidence="22 23">GE09</strain>
    </source>
</reference>
<evidence type="ECO:0000256" key="15">
    <source>
        <dbReference type="PROSITE-ProRule" id="PRU00169"/>
    </source>
</evidence>
<dbReference type="FunFam" id="3.30.565.10:FF:000010">
    <property type="entry name" value="Sensor histidine kinase RcsC"/>
    <property type="match status" value="1"/>
</dbReference>
<evidence type="ECO:0000256" key="13">
    <source>
        <dbReference type="ARBA" id="ARBA00023136"/>
    </source>
</evidence>
<dbReference type="SUPFAM" id="SSF55874">
    <property type="entry name" value="ATPase domain of HSP90 chaperone/DNA topoisomerase II/histidine kinase"/>
    <property type="match status" value="1"/>
</dbReference>
<dbReference type="Gene3D" id="3.30.450.350">
    <property type="entry name" value="CHASE domain"/>
    <property type="match status" value="1"/>
</dbReference>
<sequence length="1189" mass="130731">MGVLKSTEKPNQSERIFAALLRGVNIVHSPFTGWLVLGLSLLITVSAYWVASRQMDILAKQQFHAHADEIHSAIRERMLVYEQALHGAVGLFNASQKVDRDEWRSYVNSMNLKTRLPGIQGVGYAAQLSPEQLASHESEVRSEGFPDYSVRPQGAREYYSSIVYLEPFDWRNKRAFGYDMWSNEVRREAMRRARDTGEVATSGIITLVQETDKDVQKGFLMYLPYYGGHQSFTDSSEIHNIQGRRKHFAGWVYAAFRANDLMTGILNGNDPNLGFTIYDGDSVVPEEKLYRYRKASSTARTNTFSLIKPINVQGRLWSVAYEGDASAMLSLQQAQQPFYILMAGIVIDVLLFYVIMSLHFVNKYGREQALKLQQSQEASEKNLAHQARLIDEAERASQTFFEIAPDALLVVSADGHIVQANQRAHDLFGYLPNELTGKNIDALVDTSVAGRHAELRASYTAKPVSRNMGADSALAAVKKTGDSFQVTVNLVPLEYRGELHTVAAVHDVTDQKAAEEALAQAKEKAELANQSKSEFLANMSHEIRTPLNAVLGSAQLLEKTSPSAAQQKYVSMIRGAGESLLGIINDILDFSKVEAGCMELSAAPFDLDELLERLSMMMSVNAGDKTLQLDITVAPSVRRSLVGDALRLQQVLINLTSNAIKFTAQGSVKVLIEGDFNAQNQLQNIVCTVSDTGIGMTPEQQGQLFSAFSQADGSITRRYGGTGLGLVISSRIIDLMAGRIFVTSEAGTGTVFGFSIDLPVAQQQPRIPFITDKPSRVLLCSGHEGTCASIKASIAYWQWQLSVLSPKQLLNAQGLNGVDLTSVDFVLIDVDELGCTLAQAHESLITLGLSANTPFIILLSGCQRGILLEENNHSYFSAHVTKPVAAQTLLAALNENYMASHNNHRLVAEKHDDEHVLTSLHGITVLLVEDNILNQTIALDVLSDFGVTATVANNGQEAIDAYLAALASDNGVRYSVILMDVQMPVMDGVTATKILKNEHQCALPIIAMTAGVLESEREQYSAAGMDGFVAKPIDHDELYREIKKWLHNAPADNDDSQQLQTVSDQQEGENVEILNLERLNDLTRGRASRVTRLCQSLSAVIESGDVPLSDAERAVNEGDYQQAKFSLHSLKGLAGNYGADRLHTHIQNVEAMIESDQVQSLGQEIEVLKTEMAEFIECAQRWVDDNQSA</sequence>
<feature type="coiled-coil region" evidence="16">
    <location>
        <begin position="511"/>
        <end position="538"/>
    </location>
</feature>
<dbReference type="SUPFAM" id="SSF52172">
    <property type="entry name" value="CheY-like"/>
    <property type="match status" value="1"/>
</dbReference>
<evidence type="ECO:0000256" key="12">
    <source>
        <dbReference type="ARBA" id="ARBA00023012"/>
    </source>
</evidence>
<evidence type="ECO:0000256" key="3">
    <source>
        <dbReference type="ARBA" id="ARBA00012438"/>
    </source>
</evidence>
<evidence type="ECO:0000256" key="10">
    <source>
        <dbReference type="ARBA" id="ARBA00022840"/>
    </source>
</evidence>
<evidence type="ECO:0000256" key="8">
    <source>
        <dbReference type="ARBA" id="ARBA00022741"/>
    </source>
</evidence>
<feature type="modified residue" description="4-aspartylphosphate" evidence="15">
    <location>
        <position position="980"/>
    </location>
</feature>
<keyword evidence="7 17" id="KW-0812">Transmembrane</keyword>
<evidence type="ECO:0000256" key="14">
    <source>
        <dbReference type="ARBA" id="ARBA00023306"/>
    </source>
</evidence>
<dbReference type="SMART" id="SM00448">
    <property type="entry name" value="REC"/>
    <property type="match status" value="1"/>
</dbReference>
<feature type="domain" description="PAS" evidence="20">
    <location>
        <begin position="393"/>
        <end position="439"/>
    </location>
</feature>
<dbReference type="SUPFAM" id="SSF47384">
    <property type="entry name" value="Homodimeric domain of signal transducing histidine kinase"/>
    <property type="match status" value="1"/>
</dbReference>
<dbReference type="SUPFAM" id="SSF55785">
    <property type="entry name" value="PYP-like sensor domain (PAS domain)"/>
    <property type="match status" value="1"/>
</dbReference>
<gene>
    <name evidence="22" type="ORF">MARGE09_P3518</name>
</gene>
<keyword evidence="13 17" id="KW-0472">Membrane</keyword>
<evidence type="ECO:0000256" key="17">
    <source>
        <dbReference type="SAM" id="Phobius"/>
    </source>
</evidence>
<evidence type="ECO:0000256" key="4">
    <source>
        <dbReference type="ARBA" id="ARBA00022475"/>
    </source>
</evidence>
<feature type="transmembrane region" description="Helical" evidence="17">
    <location>
        <begin position="338"/>
        <end position="361"/>
    </location>
</feature>
<evidence type="ECO:0000256" key="11">
    <source>
        <dbReference type="ARBA" id="ARBA00022989"/>
    </source>
</evidence>
<dbReference type="InterPro" id="IPR004358">
    <property type="entry name" value="Sig_transdc_His_kin-like_C"/>
</dbReference>
<dbReference type="InterPro" id="IPR001789">
    <property type="entry name" value="Sig_transdc_resp-reg_receiver"/>
</dbReference>
<dbReference type="Pfam" id="PF13426">
    <property type="entry name" value="PAS_9"/>
    <property type="match status" value="1"/>
</dbReference>
<evidence type="ECO:0000259" key="20">
    <source>
        <dbReference type="PROSITE" id="PS50112"/>
    </source>
</evidence>
<dbReference type="EMBL" id="AP023086">
    <property type="protein sequence ID" value="BCD99317.1"/>
    <property type="molecule type" value="Genomic_DNA"/>
</dbReference>
<dbReference type="GO" id="GO:0005886">
    <property type="term" value="C:plasma membrane"/>
    <property type="evidence" value="ECO:0007669"/>
    <property type="project" value="UniProtKB-SubCell"/>
</dbReference>
<dbReference type="InterPro" id="IPR036890">
    <property type="entry name" value="HATPase_C_sf"/>
</dbReference>
<organism evidence="22 23">
    <name type="scientific">Marinagarivorans cellulosilyticus</name>
    <dbReference type="NCBI Taxonomy" id="2721545"/>
    <lineage>
        <taxon>Bacteria</taxon>
        <taxon>Pseudomonadati</taxon>
        <taxon>Pseudomonadota</taxon>
        <taxon>Gammaproteobacteria</taxon>
        <taxon>Cellvibrionales</taxon>
        <taxon>Cellvibrionaceae</taxon>
        <taxon>Marinagarivorans</taxon>
    </lineage>
</organism>
<dbReference type="AlphaFoldDB" id="A0AAN2BLR6"/>
<comment type="catalytic activity">
    <reaction evidence="1">
        <text>ATP + protein L-histidine = ADP + protein N-phospho-L-histidine.</text>
        <dbReference type="EC" id="2.7.13.3"/>
    </reaction>
</comment>
<dbReference type="Pfam" id="PF00072">
    <property type="entry name" value="Response_reg"/>
    <property type="match status" value="1"/>
</dbReference>
<dbReference type="CDD" id="cd16922">
    <property type="entry name" value="HATPase_EvgS-ArcB-TorS-like"/>
    <property type="match status" value="1"/>
</dbReference>
<keyword evidence="9 22" id="KW-0418">Kinase</keyword>
<dbReference type="Pfam" id="PF01627">
    <property type="entry name" value="Hpt"/>
    <property type="match status" value="1"/>
</dbReference>
<dbReference type="Gene3D" id="3.30.450.20">
    <property type="entry name" value="PAS domain"/>
    <property type="match status" value="1"/>
</dbReference>
<evidence type="ECO:0000256" key="7">
    <source>
        <dbReference type="ARBA" id="ARBA00022692"/>
    </source>
</evidence>
<protein>
    <recommendedName>
        <fullName evidence="3">histidine kinase</fullName>
        <ecNumber evidence="3">2.7.13.3</ecNumber>
    </recommendedName>
</protein>
<dbReference type="SMART" id="SM00388">
    <property type="entry name" value="HisKA"/>
    <property type="match status" value="1"/>
</dbReference>
<dbReference type="PANTHER" id="PTHR45339">
    <property type="entry name" value="HYBRID SIGNAL TRANSDUCTION HISTIDINE KINASE J"/>
    <property type="match status" value="1"/>
</dbReference>
<evidence type="ECO:0000259" key="18">
    <source>
        <dbReference type="PROSITE" id="PS50109"/>
    </source>
</evidence>
<dbReference type="PRINTS" id="PR00344">
    <property type="entry name" value="BCTRLSENSOR"/>
</dbReference>
<dbReference type="GO" id="GO:0005524">
    <property type="term" value="F:ATP binding"/>
    <property type="evidence" value="ECO:0007669"/>
    <property type="project" value="UniProtKB-KW"/>
</dbReference>
<dbReference type="SMART" id="SM00091">
    <property type="entry name" value="PAS"/>
    <property type="match status" value="1"/>
</dbReference>
<dbReference type="CDD" id="cd00130">
    <property type="entry name" value="PAS"/>
    <property type="match status" value="1"/>
</dbReference>
<keyword evidence="14" id="KW-0131">Cell cycle</keyword>
<evidence type="ECO:0000256" key="9">
    <source>
        <dbReference type="ARBA" id="ARBA00022777"/>
    </source>
</evidence>
<dbReference type="Gene3D" id="1.10.287.130">
    <property type="match status" value="1"/>
</dbReference>
<dbReference type="InterPro" id="IPR000014">
    <property type="entry name" value="PAS"/>
</dbReference>
<keyword evidence="16" id="KW-0175">Coiled coil</keyword>
<dbReference type="InterPro" id="IPR003661">
    <property type="entry name" value="HisK_dim/P_dom"/>
</dbReference>
<keyword evidence="6 22" id="KW-0808">Transferase</keyword>
<dbReference type="FunFam" id="1.10.287.130:FF:000038">
    <property type="entry name" value="Sensory transduction histidine kinase"/>
    <property type="match status" value="1"/>
</dbReference>
<dbReference type="CDD" id="cd00082">
    <property type="entry name" value="HisKA"/>
    <property type="match status" value="1"/>
</dbReference>
<dbReference type="PANTHER" id="PTHR45339:SF1">
    <property type="entry name" value="HYBRID SIGNAL TRANSDUCTION HISTIDINE KINASE J"/>
    <property type="match status" value="1"/>
</dbReference>
<feature type="domain" description="Response regulatory" evidence="19">
    <location>
        <begin position="924"/>
        <end position="1046"/>
    </location>
</feature>
<dbReference type="EC" id="2.7.13.3" evidence="3"/>
<keyword evidence="5 15" id="KW-0597">Phosphoprotein</keyword>
<keyword evidence="11 17" id="KW-1133">Transmembrane helix</keyword>
<dbReference type="InterPro" id="IPR036097">
    <property type="entry name" value="HisK_dim/P_sf"/>
</dbReference>
<dbReference type="NCBIfam" id="TIGR00229">
    <property type="entry name" value="sensory_box"/>
    <property type="match status" value="1"/>
</dbReference>
<dbReference type="InterPro" id="IPR035965">
    <property type="entry name" value="PAS-like_dom_sf"/>
</dbReference>
<feature type="domain" description="CHASE" evidence="21">
    <location>
        <begin position="94"/>
        <end position="320"/>
    </location>
</feature>
<dbReference type="Proteomes" id="UP001320119">
    <property type="component" value="Chromosome"/>
</dbReference>
<dbReference type="Pfam" id="PF00512">
    <property type="entry name" value="HisKA"/>
    <property type="match status" value="1"/>
</dbReference>